<dbReference type="Gene3D" id="3.20.20.450">
    <property type="entry name" value="EAL domain"/>
    <property type="match status" value="1"/>
</dbReference>
<dbReference type="InterPro" id="IPR043128">
    <property type="entry name" value="Rev_trsase/Diguanyl_cyclase"/>
</dbReference>
<dbReference type="Proteomes" id="UP000295793">
    <property type="component" value="Unassembled WGS sequence"/>
</dbReference>
<name>A0A4R3HZV1_9GAMM</name>
<protein>
    <submittedName>
        <fullName evidence="2">EAL domain-containing protein (Putative c-di-GMP-specific phosphodiesterase class I)</fullName>
    </submittedName>
</protein>
<evidence type="ECO:0000313" key="2">
    <source>
        <dbReference type="EMBL" id="TCS38233.1"/>
    </source>
</evidence>
<comment type="caution">
    <text evidence="2">The sequence shown here is derived from an EMBL/GenBank/DDBJ whole genome shotgun (WGS) entry which is preliminary data.</text>
</comment>
<dbReference type="InterPro" id="IPR029787">
    <property type="entry name" value="Nucleotide_cyclase"/>
</dbReference>
<organism evidence="2 3">
    <name type="scientific">Reinekea marinisedimentorum</name>
    <dbReference type="NCBI Taxonomy" id="230495"/>
    <lineage>
        <taxon>Bacteria</taxon>
        <taxon>Pseudomonadati</taxon>
        <taxon>Pseudomonadota</taxon>
        <taxon>Gammaproteobacteria</taxon>
        <taxon>Oceanospirillales</taxon>
        <taxon>Saccharospirillaceae</taxon>
        <taxon>Reinekea</taxon>
    </lineage>
</organism>
<sequence length="697" mass="78891">MNARRSLFALVFVALVVLLVAIGLGIKLSRLASVTNSLVVAYDALGQWVEHAEHSLSATEVLDLHAGLLIDNLPETLGEEDLSAAELTAFIQDYPLDQSDLARATELQSMLVWELFECHRLQVYFTQLINYARAGLTLLLLSIAGMAFFMGRRAQDYRLAPFPEDNPNPVLGLTYSGKLIYQNSAALSALKQLMPDCDDATQMLPEDYKERLYDLKREKQTQAVWIRHLEDRIYQFSVQLLKNHGRIHIYGEDITEQEQIRARNAFIAYHDPVCLLANRQRYEQLVDEVKSQSLDLTLIITRVSGTSAVLSSQGLEVADQYVRELSMRLRTAYQAVDTFGERKAVVIRFDNSRFGCLYFGKLSDRQYRYLAKLLDQCAEAPFVSDTREHYFKLESGAVCEKSSQSSQFIMQRANIALSTARSSHESFLLFDESVAEKLLEAERIQQELRYAVQLDELSIHYQPQQDLRTGELVGFEALMRWNNKGQSVPPSVFIPIAERTGLIQSMGNWGMREVLRQSVEWQKHPELKTGKIAFNVSAQEFSRQDFIESIEVALVDYPALPESIQVELTESILVEDERAAIETMHTLKSLGFTLAIDDFGTGYSSFSYLSRFPVDKLKIDRSFIVNIARGERDIAIIAAMVDVAHQLGIKVIAEGVETQEEKDVLIRLGCDQIQGYFYGKPMSATDATLFCSNKEKA</sequence>
<dbReference type="SMART" id="SM00267">
    <property type="entry name" value="GGDEF"/>
    <property type="match status" value="1"/>
</dbReference>
<gene>
    <name evidence="2" type="ORF">BCF53_11644</name>
</gene>
<dbReference type="AlphaFoldDB" id="A0A4R3HZV1"/>
<dbReference type="SUPFAM" id="SSF55073">
    <property type="entry name" value="Nucleotide cyclase"/>
    <property type="match status" value="1"/>
</dbReference>
<dbReference type="OrthoDB" id="9816034at2"/>
<dbReference type="GO" id="GO:0071111">
    <property type="term" value="F:cyclic-guanylate-specific phosphodiesterase activity"/>
    <property type="evidence" value="ECO:0007669"/>
    <property type="project" value="InterPro"/>
</dbReference>
<dbReference type="RefSeq" id="WP_132702967.1">
    <property type="nucleotide sequence ID" value="NZ_SLZR01000016.1"/>
</dbReference>
<reference evidence="2 3" key="1">
    <citation type="submission" date="2019-03" db="EMBL/GenBank/DDBJ databases">
        <title>Genomic Encyclopedia of Archaeal and Bacterial Type Strains, Phase II (KMG-II): from individual species to whole genera.</title>
        <authorList>
            <person name="Goeker M."/>
        </authorList>
    </citation>
    <scope>NUCLEOTIDE SEQUENCE [LARGE SCALE GENOMIC DNA]</scope>
    <source>
        <strain evidence="2 3">DSM 15388</strain>
    </source>
</reference>
<dbReference type="InterPro" id="IPR001633">
    <property type="entry name" value="EAL_dom"/>
</dbReference>
<dbReference type="Gene3D" id="3.30.70.270">
    <property type="match status" value="1"/>
</dbReference>
<dbReference type="EMBL" id="SLZR01000016">
    <property type="protein sequence ID" value="TCS38233.1"/>
    <property type="molecule type" value="Genomic_DNA"/>
</dbReference>
<dbReference type="InterPro" id="IPR000160">
    <property type="entry name" value="GGDEF_dom"/>
</dbReference>
<dbReference type="CDD" id="cd01948">
    <property type="entry name" value="EAL"/>
    <property type="match status" value="1"/>
</dbReference>
<keyword evidence="3" id="KW-1185">Reference proteome</keyword>
<feature type="domain" description="EAL" evidence="1">
    <location>
        <begin position="441"/>
        <end position="695"/>
    </location>
</feature>
<dbReference type="SMART" id="SM00052">
    <property type="entry name" value="EAL"/>
    <property type="match status" value="1"/>
</dbReference>
<dbReference type="Pfam" id="PF00563">
    <property type="entry name" value="EAL"/>
    <property type="match status" value="1"/>
</dbReference>
<dbReference type="PANTHER" id="PTHR33121">
    <property type="entry name" value="CYCLIC DI-GMP PHOSPHODIESTERASE PDEF"/>
    <property type="match status" value="1"/>
</dbReference>
<accession>A0A4R3HZV1</accession>
<evidence type="ECO:0000313" key="3">
    <source>
        <dbReference type="Proteomes" id="UP000295793"/>
    </source>
</evidence>
<proteinExistence type="predicted"/>
<dbReference type="PANTHER" id="PTHR33121:SF70">
    <property type="entry name" value="SIGNALING PROTEIN YKOW"/>
    <property type="match status" value="1"/>
</dbReference>
<evidence type="ECO:0000259" key="1">
    <source>
        <dbReference type="PROSITE" id="PS50883"/>
    </source>
</evidence>
<dbReference type="InterPro" id="IPR050706">
    <property type="entry name" value="Cyclic-di-GMP_PDE-like"/>
</dbReference>
<dbReference type="PROSITE" id="PS50883">
    <property type="entry name" value="EAL"/>
    <property type="match status" value="1"/>
</dbReference>
<dbReference type="SUPFAM" id="SSF141868">
    <property type="entry name" value="EAL domain-like"/>
    <property type="match status" value="1"/>
</dbReference>
<dbReference type="InterPro" id="IPR035919">
    <property type="entry name" value="EAL_sf"/>
</dbReference>